<comment type="caution">
    <text evidence="1">The sequence shown here is derived from an EMBL/GenBank/DDBJ whole genome shotgun (WGS) entry which is preliminary data.</text>
</comment>
<dbReference type="RefSeq" id="WP_148949062.1">
    <property type="nucleotide sequence ID" value="NZ_VTES01000001.1"/>
</dbReference>
<accession>A0A5D4SSK1</accession>
<gene>
    <name evidence="1" type="ORF">FZD47_02415</name>
</gene>
<dbReference type="InterPro" id="IPR046146">
    <property type="entry name" value="DUF6148"/>
</dbReference>
<evidence type="ECO:0000313" key="2">
    <source>
        <dbReference type="Proteomes" id="UP000323732"/>
    </source>
</evidence>
<name>A0A5D4SSK1_9BACI</name>
<dbReference type="Pfam" id="PF19645">
    <property type="entry name" value="DUF6148"/>
    <property type="match status" value="1"/>
</dbReference>
<reference evidence="1 2" key="1">
    <citation type="submission" date="2019-08" db="EMBL/GenBank/DDBJ databases">
        <title>Bacillus genomes from the desert of Cuatro Cienegas, Coahuila.</title>
        <authorList>
            <person name="Olmedo-Alvarez G."/>
        </authorList>
    </citation>
    <scope>NUCLEOTIDE SEQUENCE [LARGE SCALE GENOMIC DNA]</scope>
    <source>
        <strain evidence="1 2">CH37_1T</strain>
    </source>
</reference>
<sequence length="81" mass="9352">MSTIKEQLEQAELFLKAWRDAELAVASAQSYSISGRSLTRANLSEIRQQISYWETKVRDLNRKRLGLKPRRKIFGTVPIDS</sequence>
<dbReference type="Proteomes" id="UP000323732">
    <property type="component" value="Unassembled WGS sequence"/>
</dbReference>
<proteinExistence type="predicted"/>
<evidence type="ECO:0008006" key="3">
    <source>
        <dbReference type="Google" id="ProtNLM"/>
    </source>
</evidence>
<dbReference type="EMBL" id="VTES01000001">
    <property type="protein sequence ID" value="TYS66360.1"/>
    <property type="molecule type" value="Genomic_DNA"/>
</dbReference>
<organism evidence="1 2">
    <name type="scientific">Bacillus infantis</name>
    <dbReference type="NCBI Taxonomy" id="324767"/>
    <lineage>
        <taxon>Bacteria</taxon>
        <taxon>Bacillati</taxon>
        <taxon>Bacillota</taxon>
        <taxon>Bacilli</taxon>
        <taxon>Bacillales</taxon>
        <taxon>Bacillaceae</taxon>
        <taxon>Bacillus</taxon>
    </lineage>
</organism>
<dbReference type="AlphaFoldDB" id="A0A5D4SSK1"/>
<protein>
    <recommendedName>
        <fullName evidence="3">DUF2508 family protein</fullName>
    </recommendedName>
</protein>
<evidence type="ECO:0000313" key="1">
    <source>
        <dbReference type="EMBL" id="TYS66360.1"/>
    </source>
</evidence>